<evidence type="ECO:0000313" key="1">
    <source>
        <dbReference type="EMBL" id="UQZ83950.1"/>
    </source>
</evidence>
<dbReference type="Pfam" id="PF08795">
    <property type="entry name" value="DUF1796"/>
    <property type="match status" value="1"/>
</dbReference>
<keyword evidence="2" id="KW-1185">Reference proteome</keyword>
<dbReference type="EMBL" id="CP027059">
    <property type="protein sequence ID" value="UQZ83950.1"/>
    <property type="molecule type" value="Genomic_DNA"/>
</dbReference>
<dbReference type="Proteomes" id="UP001057134">
    <property type="component" value="Chromosome"/>
</dbReference>
<organism evidence="1 2">
    <name type="scientific">Paenibacillus konkukensis</name>
    <dbReference type="NCBI Taxonomy" id="2020716"/>
    <lineage>
        <taxon>Bacteria</taxon>
        <taxon>Bacillati</taxon>
        <taxon>Bacillota</taxon>
        <taxon>Bacilli</taxon>
        <taxon>Bacillales</taxon>
        <taxon>Paenibacillaceae</taxon>
        <taxon>Paenibacillus</taxon>
    </lineage>
</organism>
<reference evidence="1" key="1">
    <citation type="submission" date="2018-02" db="EMBL/GenBank/DDBJ databases">
        <authorList>
            <person name="Kim S.-K."/>
            <person name="Jung H.-I."/>
            <person name="Lee S.-W."/>
        </authorList>
    </citation>
    <scope>NUCLEOTIDE SEQUENCE</scope>
    <source>
        <strain evidence="1">SK3146</strain>
    </source>
</reference>
<evidence type="ECO:0000313" key="2">
    <source>
        <dbReference type="Proteomes" id="UP001057134"/>
    </source>
</evidence>
<proteinExistence type="predicted"/>
<name>A0ABY4RPR0_9BACL</name>
<dbReference type="RefSeq" id="WP_249865912.1">
    <property type="nucleotide sequence ID" value="NZ_CP027059.1"/>
</dbReference>
<evidence type="ECO:0008006" key="3">
    <source>
        <dbReference type="Google" id="ProtNLM"/>
    </source>
</evidence>
<accession>A0ABY4RPR0</accession>
<gene>
    <name evidence="1" type="ORF">SK3146_03162</name>
</gene>
<sequence>MKLDDLKGKYDYVISLGAACQTTYQLQRNGLRTISGPIDWLVTNSLHKLNLALLDKFICIMDKGSLKYEGEHEGKLKMHDTLNDMLSVHDFSKEIGFEKSYENFKEKLDRRIQRFFDILKEAETILFVRTQAYSIDELWMLRMILKIHTKAKFKILAVNYTIDHKIIECNWGIEDVCVVEIPSPSDRWQGDDDAWERMLSGISLKNKPDKND</sequence>
<protein>
    <recommendedName>
        <fullName evidence="3">Papain-like cysteine peptidase</fullName>
    </recommendedName>
</protein>
<dbReference type="InterPro" id="IPR014903">
    <property type="entry name" value="DUF1796"/>
</dbReference>
<reference evidence="1" key="2">
    <citation type="journal article" date="2021" name="J Anim Sci Technol">
        <title>Complete genome sequence of Paenibacillus konkukensis sp. nov. SK3146 as a potential probiotic strain.</title>
        <authorList>
            <person name="Jung H.I."/>
            <person name="Park S."/>
            <person name="Niu K.M."/>
            <person name="Lee S.W."/>
            <person name="Kothari D."/>
            <person name="Yi K.J."/>
            <person name="Kim S.K."/>
        </authorList>
    </citation>
    <scope>NUCLEOTIDE SEQUENCE</scope>
    <source>
        <strain evidence="1">SK3146</strain>
    </source>
</reference>